<dbReference type="Pfam" id="PF07690">
    <property type="entry name" value="MFS_1"/>
    <property type="match status" value="1"/>
</dbReference>
<feature type="transmembrane region" description="Helical" evidence="3">
    <location>
        <begin position="296"/>
        <end position="314"/>
    </location>
</feature>
<dbReference type="GO" id="GO:0016020">
    <property type="term" value="C:membrane"/>
    <property type="evidence" value="ECO:0007669"/>
    <property type="project" value="UniProtKB-SubCell"/>
</dbReference>
<keyword evidence="3" id="KW-1133">Transmembrane helix</keyword>
<feature type="transmembrane region" description="Helical" evidence="3">
    <location>
        <begin position="264"/>
        <end position="284"/>
    </location>
</feature>
<sequence length="414" mass="44290">MVKPPTLSSKEVLATGDDFPDGGLHAWLTVLGVMLILPLKTSFGLVNAWGTFQAYYTQTLLPNTSASSLAWIGSIQYSLVFFPGLVSGRLFDIGYFRLPLTLASILLLLATFLTAECKEYWQFLLCQGMAIGLASGAMFGPTQGIIAHWFKKKRQTALGITAIGSSIGGTLFPITFRNLVPQIGFQWTVRVIGFLLIFTVGIGNITLRRRLPPIHVSGGLCNWKAFKSPAFSIYVLTCFVAFLGLYTVLTYIDISASDAGVDPHFTLYLVSIANASSAFGRIMAGMLADRIGGINVMMPFTALAGLLTYLWPLAHTKNAFIAVAVVYGFSSGVYMSLVLAPVLALGETGDVGRRVGMTMSVQAFGALAGPPISGAISGAGWAGVGAYAGSVIMLSVMLMGVVRYLVLGRWWGKF</sequence>
<protein>
    <submittedName>
        <fullName evidence="5">MFS general substrate transporter</fullName>
    </submittedName>
</protein>
<dbReference type="PANTHER" id="PTHR11360:SF234">
    <property type="entry name" value="MFS-TYPE TRANSPORTER DBAD-RELATED"/>
    <property type="match status" value="1"/>
</dbReference>
<dbReference type="Gene3D" id="1.20.1250.20">
    <property type="entry name" value="MFS general substrate transporter like domains"/>
    <property type="match status" value="2"/>
</dbReference>
<feature type="transmembrane region" description="Helical" evidence="3">
    <location>
        <begin position="157"/>
        <end position="175"/>
    </location>
</feature>
<feature type="transmembrane region" description="Helical" evidence="3">
    <location>
        <begin position="187"/>
        <end position="207"/>
    </location>
</feature>
<feature type="transmembrane region" description="Helical" evidence="3">
    <location>
        <begin position="26"/>
        <end position="49"/>
    </location>
</feature>
<dbReference type="GO" id="GO:0022857">
    <property type="term" value="F:transmembrane transporter activity"/>
    <property type="evidence" value="ECO:0007669"/>
    <property type="project" value="InterPro"/>
</dbReference>
<reference evidence="5 6" key="1">
    <citation type="journal article" date="2016" name="Mol. Biol. Evol.">
        <title>Comparative Genomics of Early-Diverging Mushroom-Forming Fungi Provides Insights into the Origins of Lignocellulose Decay Capabilities.</title>
        <authorList>
            <person name="Nagy L.G."/>
            <person name="Riley R."/>
            <person name="Tritt A."/>
            <person name="Adam C."/>
            <person name="Daum C."/>
            <person name="Floudas D."/>
            <person name="Sun H."/>
            <person name="Yadav J.S."/>
            <person name="Pangilinan J."/>
            <person name="Larsson K.H."/>
            <person name="Matsuura K."/>
            <person name="Barry K."/>
            <person name="Labutti K."/>
            <person name="Kuo R."/>
            <person name="Ohm R.A."/>
            <person name="Bhattacharya S.S."/>
            <person name="Shirouzu T."/>
            <person name="Yoshinaga Y."/>
            <person name="Martin F.M."/>
            <person name="Grigoriev I.V."/>
            <person name="Hibbett D.S."/>
        </authorList>
    </citation>
    <scope>NUCLEOTIDE SEQUENCE [LARGE SCALE GENOMIC DNA]</scope>
    <source>
        <strain evidence="5 6">HHB14362 ss-1</strain>
    </source>
</reference>
<evidence type="ECO:0000313" key="5">
    <source>
        <dbReference type="EMBL" id="KZT19314.1"/>
    </source>
</evidence>
<keyword evidence="3" id="KW-0472">Membrane</keyword>
<dbReference type="OrthoDB" id="6509908at2759"/>
<dbReference type="Proteomes" id="UP000076761">
    <property type="component" value="Unassembled WGS sequence"/>
</dbReference>
<evidence type="ECO:0000256" key="1">
    <source>
        <dbReference type="ARBA" id="ARBA00004141"/>
    </source>
</evidence>
<proteinExistence type="inferred from homology"/>
<dbReference type="InterPro" id="IPR011701">
    <property type="entry name" value="MFS"/>
</dbReference>
<dbReference type="EMBL" id="KV425644">
    <property type="protein sequence ID" value="KZT19314.1"/>
    <property type="molecule type" value="Genomic_DNA"/>
</dbReference>
<dbReference type="InParanoid" id="A0A165N8Q4"/>
<feature type="transmembrane region" description="Helical" evidence="3">
    <location>
        <begin position="228"/>
        <end position="252"/>
    </location>
</feature>
<evidence type="ECO:0000256" key="3">
    <source>
        <dbReference type="SAM" id="Phobius"/>
    </source>
</evidence>
<gene>
    <name evidence="5" type="ORF">NEOLEDRAFT_1165465</name>
</gene>
<comment type="subcellular location">
    <subcellularLocation>
        <location evidence="1">Membrane</location>
        <topology evidence="1">Multi-pass membrane protein</topology>
    </subcellularLocation>
</comment>
<dbReference type="InterPro" id="IPR050327">
    <property type="entry name" value="Proton-linked_MCT"/>
</dbReference>
<evidence type="ECO:0000313" key="6">
    <source>
        <dbReference type="Proteomes" id="UP000076761"/>
    </source>
</evidence>
<feature type="transmembrane region" description="Helical" evidence="3">
    <location>
        <begin position="69"/>
        <end position="86"/>
    </location>
</feature>
<dbReference type="AlphaFoldDB" id="A0A165N8Q4"/>
<keyword evidence="3" id="KW-0812">Transmembrane</keyword>
<dbReference type="SUPFAM" id="SSF103473">
    <property type="entry name" value="MFS general substrate transporter"/>
    <property type="match status" value="1"/>
</dbReference>
<dbReference type="PANTHER" id="PTHR11360">
    <property type="entry name" value="MONOCARBOXYLATE TRANSPORTER"/>
    <property type="match status" value="1"/>
</dbReference>
<feature type="transmembrane region" description="Helical" evidence="3">
    <location>
        <begin position="121"/>
        <end position="150"/>
    </location>
</feature>
<feature type="domain" description="Major facilitator superfamily (MFS) profile" evidence="4">
    <location>
        <begin position="230"/>
        <end position="414"/>
    </location>
</feature>
<accession>A0A165N8Q4</accession>
<dbReference type="PROSITE" id="PS50850">
    <property type="entry name" value="MFS"/>
    <property type="match status" value="1"/>
</dbReference>
<comment type="similarity">
    <text evidence="2">Belongs to the major facilitator superfamily. Monocarboxylate porter (TC 2.A.1.13) family.</text>
</comment>
<organism evidence="5 6">
    <name type="scientific">Neolentinus lepideus HHB14362 ss-1</name>
    <dbReference type="NCBI Taxonomy" id="1314782"/>
    <lineage>
        <taxon>Eukaryota</taxon>
        <taxon>Fungi</taxon>
        <taxon>Dikarya</taxon>
        <taxon>Basidiomycota</taxon>
        <taxon>Agaricomycotina</taxon>
        <taxon>Agaricomycetes</taxon>
        <taxon>Gloeophyllales</taxon>
        <taxon>Gloeophyllaceae</taxon>
        <taxon>Neolentinus</taxon>
    </lineage>
</organism>
<dbReference type="InterPro" id="IPR020846">
    <property type="entry name" value="MFS_dom"/>
</dbReference>
<dbReference type="InterPro" id="IPR036259">
    <property type="entry name" value="MFS_trans_sf"/>
</dbReference>
<evidence type="ECO:0000259" key="4">
    <source>
        <dbReference type="PROSITE" id="PS50850"/>
    </source>
</evidence>
<evidence type="ECO:0000256" key="2">
    <source>
        <dbReference type="ARBA" id="ARBA00006727"/>
    </source>
</evidence>
<name>A0A165N8Q4_9AGAM</name>
<keyword evidence="6" id="KW-1185">Reference proteome</keyword>
<feature type="transmembrane region" description="Helical" evidence="3">
    <location>
        <begin position="387"/>
        <end position="406"/>
    </location>
</feature>
<feature type="transmembrane region" description="Helical" evidence="3">
    <location>
        <begin position="320"/>
        <end position="345"/>
    </location>
</feature>
<feature type="transmembrane region" description="Helical" evidence="3">
    <location>
        <begin position="357"/>
        <end position="381"/>
    </location>
</feature>
<feature type="transmembrane region" description="Helical" evidence="3">
    <location>
        <begin position="98"/>
        <end position="115"/>
    </location>
</feature>